<sequence length="63" mass="7242">MAVQASTVGDAATAAPRWQYTGARYYWAIECNWDANELTYATGWPTQCRGPHTDGYYYLWAYH</sequence>
<proteinExistence type="predicted"/>
<keyword evidence="1" id="KW-0614">Plasmid</keyword>
<gene>
    <name evidence="1" type="ORF">AB5J51_41720</name>
</gene>
<dbReference type="AlphaFoldDB" id="A0AB39YH86"/>
<protein>
    <recommendedName>
        <fullName evidence="2">Secreted protein</fullName>
    </recommendedName>
</protein>
<reference evidence="1" key="1">
    <citation type="submission" date="2024-08" db="EMBL/GenBank/DDBJ databases">
        <authorList>
            <person name="Yu S.T."/>
        </authorList>
    </citation>
    <scope>NUCLEOTIDE SEQUENCE</scope>
    <source>
        <strain evidence="1">R33</strain>
        <plasmid evidence="1">unnamed1</plasmid>
    </source>
</reference>
<geneLocation type="plasmid" evidence="1">
    <name>unnamed1</name>
</geneLocation>
<organism evidence="1">
    <name type="scientific">Streptomyces sp. R33</name>
    <dbReference type="NCBI Taxonomy" id="3238629"/>
    <lineage>
        <taxon>Bacteria</taxon>
        <taxon>Bacillati</taxon>
        <taxon>Actinomycetota</taxon>
        <taxon>Actinomycetes</taxon>
        <taxon>Kitasatosporales</taxon>
        <taxon>Streptomycetaceae</taxon>
        <taxon>Streptomyces</taxon>
    </lineage>
</organism>
<name>A0AB39YH86_9ACTN</name>
<evidence type="ECO:0000313" key="1">
    <source>
        <dbReference type="EMBL" id="XDV69440.1"/>
    </source>
</evidence>
<accession>A0AB39YH86</accession>
<dbReference type="EMBL" id="CP165728">
    <property type="protein sequence ID" value="XDV69440.1"/>
    <property type="molecule type" value="Genomic_DNA"/>
</dbReference>
<evidence type="ECO:0008006" key="2">
    <source>
        <dbReference type="Google" id="ProtNLM"/>
    </source>
</evidence>
<dbReference type="RefSeq" id="WP_369780613.1">
    <property type="nucleotide sequence ID" value="NZ_CP165728.1"/>
</dbReference>